<dbReference type="PANTHER" id="PTHR42781">
    <property type="entry name" value="SPERMIDINE/PUTRESCINE IMPORT ATP-BINDING PROTEIN POTA"/>
    <property type="match status" value="1"/>
</dbReference>
<dbReference type="InterPro" id="IPR027417">
    <property type="entry name" value="P-loop_NTPase"/>
</dbReference>
<evidence type="ECO:0000256" key="1">
    <source>
        <dbReference type="ARBA" id="ARBA00022448"/>
    </source>
</evidence>
<dbReference type="SUPFAM" id="SSF52540">
    <property type="entry name" value="P-loop containing nucleoside triphosphate hydrolases"/>
    <property type="match status" value="1"/>
</dbReference>
<dbReference type="InterPro" id="IPR003439">
    <property type="entry name" value="ABC_transporter-like_ATP-bd"/>
</dbReference>
<evidence type="ECO:0000256" key="5">
    <source>
        <dbReference type="PROSITE-ProRule" id="PRU01213"/>
    </source>
</evidence>
<evidence type="ECO:0000313" key="9">
    <source>
        <dbReference type="Proteomes" id="UP000050501"/>
    </source>
</evidence>
<proteinExistence type="predicted"/>
<keyword evidence="9" id="KW-1185">Reference proteome</keyword>
<reference evidence="8 9" key="1">
    <citation type="submission" date="2015-07" db="EMBL/GenBank/DDBJ databases">
        <title>Genome sequence of Levilinea saccharolytica DSM 16555.</title>
        <authorList>
            <person name="Hemp J."/>
            <person name="Ward L.M."/>
            <person name="Pace L.A."/>
            <person name="Fischer W.W."/>
        </authorList>
    </citation>
    <scope>NUCLEOTIDE SEQUENCE [LARGE SCALE GENOMIC DNA]</scope>
    <source>
        <strain evidence="8 9">KIBI-1</strain>
    </source>
</reference>
<protein>
    <recommendedName>
        <fullName evidence="10">ABC transporter ATP-binding protein</fullName>
    </recommendedName>
</protein>
<evidence type="ECO:0000256" key="3">
    <source>
        <dbReference type="ARBA" id="ARBA00022741"/>
    </source>
</evidence>
<dbReference type="STRING" id="229921.ADN01_13765"/>
<dbReference type="InterPro" id="IPR008995">
    <property type="entry name" value="Mo/tungstate-bd_C_term_dom"/>
</dbReference>
<keyword evidence="2 5" id="KW-0500">Molybdenum</keyword>
<evidence type="ECO:0000259" key="6">
    <source>
        <dbReference type="PROSITE" id="PS50893"/>
    </source>
</evidence>
<dbReference type="PROSITE" id="PS50893">
    <property type="entry name" value="ABC_TRANSPORTER_2"/>
    <property type="match status" value="1"/>
</dbReference>
<dbReference type="PANTHER" id="PTHR42781:SF4">
    <property type="entry name" value="SPERMIDINE_PUTRESCINE IMPORT ATP-BINDING PROTEIN POTA"/>
    <property type="match status" value="1"/>
</dbReference>
<dbReference type="Pfam" id="PF00005">
    <property type="entry name" value="ABC_tran"/>
    <property type="match status" value="1"/>
</dbReference>
<evidence type="ECO:0008006" key="10">
    <source>
        <dbReference type="Google" id="ProtNLM"/>
    </source>
</evidence>
<dbReference type="GO" id="GO:0005524">
    <property type="term" value="F:ATP binding"/>
    <property type="evidence" value="ECO:0007669"/>
    <property type="project" value="UniProtKB-KW"/>
</dbReference>
<dbReference type="SMART" id="SM00382">
    <property type="entry name" value="AAA"/>
    <property type="match status" value="1"/>
</dbReference>
<comment type="caution">
    <text evidence="8">The sequence shown here is derived from an EMBL/GenBank/DDBJ whole genome shotgun (WGS) entry which is preliminary data.</text>
</comment>
<dbReference type="PROSITE" id="PS00211">
    <property type="entry name" value="ABC_TRANSPORTER_1"/>
    <property type="match status" value="1"/>
</dbReference>
<dbReference type="AlphaFoldDB" id="A0A0N8GP33"/>
<dbReference type="GO" id="GO:0016887">
    <property type="term" value="F:ATP hydrolysis activity"/>
    <property type="evidence" value="ECO:0007669"/>
    <property type="project" value="InterPro"/>
</dbReference>
<organism evidence="8 9">
    <name type="scientific">Levilinea saccharolytica</name>
    <dbReference type="NCBI Taxonomy" id="229921"/>
    <lineage>
        <taxon>Bacteria</taxon>
        <taxon>Bacillati</taxon>
        <taxon>Chloroflexota</taxon>
        <taxon>Anaerolineae</taxon>
        <taxon>Anaerolineales</taxon>
        <taxon>Anaerolineaceae</taxon>
        <taxon>Levilinea</taxon>
    </lineage>
</organism>
<evidence type="ECO:0000256" key="4">
    <source>
        <dbReference type="ARBA" id="ARBA00022840"/>
    </source>
</evidence>
<keyword evidence="4" id="KW-0067">ATP-binding</keyword>
<dbReference type="InterPro" id="IPR017871">
    <property type="entry name" value="ABC_transporter-like_CS"/>
</dbReference>
<name>A0A0N8GP33_9CHLR</name>
<feature type="domain" description="ABC transporter" evidence="6">
    <location>
        <begin position="2"/>
        <end position="225"/>
    </location>
</feature>
<dbReference type="InterPro" id="IPR003593">
    <property type="entry name" value="AAA+_ATPase"/>
</dbReference>
<feature type="domain" description="Mop" evidence="7">
    <location>
        <begin position="283"/>
        <end position="347"/>
    </location>
</feature>
<dbReference type="InterPro" id="IPR005116">
    <property type="entry name" value="Transp-assoc_OB_typ1"/>
</dbReference>
<keyword evidence="3" id="KW-0547">Nucleotide-binding</keyword>
<dbReference type="Gene3D" id="2.40.50.100">
    <property type="match status" value="1"/>
</dbReference>
<sequence length="349" mass="37511">MLRDGRSVLRVPQLSVEEGEVLAVIGPNGAGKSTLMLTLCALLTPSRGELRFRGQPIPSRGALAYRRRTSLVLQEPLLMDTSVYDNAASGLRFRGLPRAETQRRAQHWLERLGVAGLAQRRARTLSGGEAQRVSLARALAVEPEILFLDEPFSALDAPTRARLLDDLQTLLSETRQTAVFVTHDLNEALLLGTRVAVLIAGELRQVAAPQQVFSAPADPEIAAFVGVETYLPAQVISQQDGLNLVAADGFQIEALGQQPPGRRVYVCLRPEDITLYTSAGVPASSARNRLSGTVTRTLPQGPLVRVTLDCGFPLVALITRSSAEEMGLAPGLPVQAAFKASAAHLIPRP</sequence>
<evidence type="ECO:0000259" key="7">
    <source>
        <dbReference type="PROSITE" id="PS51866"/>
    </source>
</evidence>
<dbReference type="Pfam" id="PF03459">
    <property type="entry name" value="TOBE"/>
    <property type="match status" value="1"/>
</dbReference>
<dbReference type="InterPro" id="IPR050093">
    <property type="entry name" value="ABC_SmlMolc_Importer"/>
</dbReference>
<dbReference type="SUPFAM" id="SSF50331">
    <property type="entry name" value="MOP-like"/>
    <property type="match status" value="1"/>
</dbReference>
<dbReference type="EMBL" id="LGCM01000046">
    <property type="protein sequence ID" value="KPL79778.1"/>
    <property type="molecule type" value="Genomic_DNA"/>
</dbReference>
<accession>A0A0N8GP33</accession>
<gene>
    <name evidence="8" type="ORF">ADN01_13765</name>
</gene>
<dbReference type="Gene3D" id="3.40.50.300">
    <property type="entry name" value="P-loop containing nucleotide triphosphate hydrolases"/>
    <property type="match status" value="1"/>
</dbReference>
<keyword evidence="1" id="KW-0813">Transport</keyword>
<dbReference type="GO" id="GO:0015689">
    <property type="term" value="P:molybdate ion transport"/>
    <property type="evidence" value="ECO:0007669"/>
    <property type="project" value="InterPro"/>
</dbReference>
<dbReference type="PROSITE" id="PS51866">
    <property type="entry name" value="MOP"/>
    <property type="match status" value="1"/>
</dbReference>
<dbReference type="InterPro" id="IPR004606">
    <property type="entry name" value="Mop_domain"/>
</dbReference>
<dbReference type="Proteomes" id="UP000050501">
    <property type="component" value="Unassembled WGS sequence"/>
</dbReference>
<evidence type="ECO:0000256" key="2">
    <source>
        <dbReference type="ARBA" id="ARBA00022505"/>
    </source>
</evidence>
<evidence type="ECO:0000313" key="8">
    <source>
        <dbReference type="EMBL" id="KPL79778.1"/>
    </source>
</evidence>